<dbReference type="AlphaFoldDB" id="A0A0F9DWK5"/>
<evidence type="ECO:0000256" key="5">
    <source>
        <dbReference type="ARBA" id="ARBA00023014"/>
    </source>
</evidence>
<dbReference type="EMBL" id="LAZR01027272">
    <property type="protein sequence ID" value="KKL66238.1"/>
    <property type="molecule type" value="Genomic_DNA"/>
</dbReference>
<dbReference type="Gene3D" id="1.20.1440.230">
    <property type="entry name" value="NADH-ubiquinone oxidoreductase 51kDa subunit, iron-sulphur binding domain"/>
    <property type="match status" value="1"/>
</dbReference>
<evidence type="ECO:0000256" key="3">
    <source>
        <dbReference type="ARBA" id="ARBA00022723"/>
    </source>
</evidence>
<evidence type="ECO:0000256" key="4">
    <source>
        <dbReference type="ARBA" id="ARBA00023004"/>
    </source>
</evidence>
<accession>A0A0F9DWK5</accession>
<dbReference type="InterPro" id="IPR037225">
    <property type="entry name" value="Nuo51_FMN-bd_sf"/>
</dbReference>
<feature type="non-terminal residue" evidence="7">
    <location>
        <position position="1"/>
    </location>
</feature>
<evidence type="ECO:0000256" key="2">
    <source>
        <dbReference type="ARBA" id="ARBA00022485"/>
    </source>
</evidence>
<organism evidence="7">
    <name type="scientific">marine sediment metagenome</name>
    <dbReference type="NCBI Taxonomy" id="412755"/>
    <lineage>
        <taxon>unclassified sequences</taxon>
        <taxon>metagenomes</taxon>
        <taxon>ecological metagenomes</taxon>
    </lineage>
</organism>
<dbReference type="InterPro" id="IPR011538">
    <property type="entry name" value="Nuo51_FMN-bd"/>
</dbReference>
<protein>
    <recommendedName>
        <fullName evidence="6">NADH-ubiquinone oxidoreductase 51kDa subunit iron-sulphur binding domain-containing protein</fullName>
    </recommendedName>
</protein>
<dbReference type="GO" id="GO:0046872">
    <property type="term" value="F:metal ion binding"/>
    <property type="evidence" value="ECO:0007669"/>
    <property type="project" value="UniProtKB-KW"/>
</dbReference>
<comment type="caution">
    <text evidence="7">The sequence shown here is derived from an EMBL/GenBank/DDBJ whole genome shotgun (WGS) entry which is preliminary data.</text>
</comment>
<dbReference type="PANTHER" id="PTHR43578">
    <property type="entry name" value="NADH-QUINONE OXIDOREDUCTASE SUBUNIT F"/>
    <property type="match status" value="1"/>
</dbReference>
<dbReference type="Gene3D" id="3.10.20.600">
    <property type="match status" value="1"/>
</dbReference>
<evidence type="ECO:0000313" key="7">
    <source>
        <dbReference type="EMBL" id="KKL66238.1"/>
    </source>
</evidence>
<dbReference type="SUPFAM" id="SSF142019">
    <property type="entry name" value="Nqo1 FMN-binding domain-like"/>
    <property type="match status" value="1"/>
</dbReference>
<dbReference type="PANTHER" id="PTHR43578:SF3">
    <property type="entry name" value="NADH-QUINONE OXIDOREDUCTASE SUBUNIT F"/>
    <property type="match status" value="1"/>
</dbReference>
<dbReference type="Gene3D" id="3.40.50.11540">
    <property type="entry name" value="NADH-ubiquinone oxidoreductase 51kDa subunit"/>
    <property type="match status" value="1"/>
</dbReference>
<keyword evidence="3" id="KW-0479">Metal-binding</keyword>
<keyword evidence="2" id="KW-0004">4Fe-4S</keyword>
<proteinExistence type="inferred from homology"/>
<dbReference type="GO" id="GO:0051539">
    <property type="term" value="F:4 iron, 4 sulfur cluster binding"/>
    <property type="evidence" value="ECO:0007669"/>
    <property type="project" value="UniProtKB-KW"/>
</dbReference>
<keyword evidence="4" id="KW-0408">Iron</keyword>
<evidence type="ECO:0000256" key="1">
    <source>
        <dbReference type="ARBA" id="ARBA00007523"/>
    </source>
</evidence>
<evidence type="ECO:0000259" key="6">
    <source>
        <dbReference type="SMART" id="SM00928"/>
    </source>
</evidence>
<dbReference type="InterPro" id="IPR037207">
    <property type="entry name" value="Nuop51_4Fe4S-bd_sf"/>
</dbReference>
<dbReference type="Pfam" id="PF10589">
    <property type="entry name" value="NADH_4Fe-4S"/>
    <property type="match status" value="1"/>
</dbReference>
<reference evidence="7" key="1">
    <citation type="journal article" date="2015" name="Nature">
        <title>Complex archaea that bridge the gap between prokaryotes and eukaryotes.</title>
        <authorList>
            <person name="Spang A."/>
            <person name="Saw J.H."/>
            <person name="Jorgensen S.L."/>
            <person name="Zaremba-Niedzwiedzka K."/>
            <person name="Martijn J."/>
            <person name="Lind A.E."/>
            <person name="van Eijk R."/>
            <person name="Schleper C."/>
            <person name="Guy L."/>
            <person name="Ettema T.J."/>
        </authorList>
    </citation>
    <scope>NUCLEOTIDE SEQUENCE</scope>
</reference>
<sequence length="314" mass="33881">AVRQGKSDKKYIICNGDEGDPGAFMDRMLMESYPYRIIEGIVIAAYAVGAEEGKLYIRAEYPLALERIAQAIEQCQQRKFLGDDILSSGFNLDLKIVSGGGAFVCGEETALLASIEGRRGTPRVRPPYPAEIGLWGKPTLVNNVETYAVVPWIVRNGAERFAQLGTGNSKGTKVFALAGKVVRGGLIEVPMGISIQEIIEDIGGGIAGDLPFKAVQIGGPSGGCVPCELGHIAVDYESLSEAGTMMGSGGLVVLDESDCMVDIARYFLQFTQNQSCGKCTFCRIGTRRMLDILDRLCAGQAIRRIWKSWKGSVK</sequence>
<keyword evidence="5" id="KW-0411">Iron-sulfur</keyword>
<feature type="domain" description="NADH-ubiquinone oxidoreductase 51kDa subunit iron-sulphur binding" evidence="6">
    <location>
        <begin position="261"/>
        <end position="305"/>
    </location>
</feature>
<dbReference type="SMART" id="SM00928">
    <property type="entry name" value="NADH_4Fe-4S"/>
    <property type="match status" value="1"/>
</dbReference>
<dbReference type="SUPFAM" id="SSF140490">
    <property type="entry name" value="Nqo1C-terminal domain-like"/>
    <property type="match status" value="1"/>
</dbReference>
<gene>
    <name evidence="7" type="ORF">LCGC14_2146970</name>
</gene>
<name>A0A0F9DWK5_9ZZZZ</name>
<comment type="similarity">
    <text evidence="1">Belongs to the complex I 51 kDa subunit family.</text>
</comment>
<dbReference type="InterPro" id="IPR019575">
    <property type="entry name" value="Nuop51_4Fe4S-bd"/>
</dbReference>
<dbReference type="Pfam" id="PF01512">
    <property type="entry name" value="Complex1_51K"/>
    <property type="match status" value="1"/>
</dbReference>
<dbReference type="SUPFAM" id="SSF142984">
    <property type="entry name" value="Nqo1 middle domain-like"/>
    <property type="match status" value="1"/>
</dbReference>